<reference evidence="1 2" key="1">
    <citation type="journal article" date="2019" name="Appl. Microbiol. Biotechnol.">
        <title>Genome sequence of Isaria javanica and comparative genome analysis insights into family S53 peptidase evolution in fungal entomopathogens.</title>
        <authorList>
            <person name="Lin R."/>
            <person name="Zhang X."/>
            <person name="Xin B."/>
            <person name="Zou M."/>
            <person name="Gao Y."/>
            <person name="Qin F."/>
            <person name="Hu Q."/>
            <person name="Xie B."/>
            <person name="Cheng X."/>
        </authorList>
    </citation>
    <scope>NUCLEOTIDE SEQUENCE [LARGE SCALE GENOMIC DNA]</scope>
    <source>
        <strain evidence="1 2">IJ1G</strain>
    </source>
</reference>
<dbReference type="EMBL" id="SPUK01000002">
    <property type="protein sequence ID" value="TQV99229.1"/>
    <property type="molecule type" value="Genomic_DNA"/>
</dbReference>
<protein>
    <submittedName>
        <fullName evidence="1">Uncharacterized protein</fullName>
    </submittedName>
</protein>
<evidence type="ECO:0000313" key="2">
    <source>
        <dbReference type="Proteomes" id="UP000315783"/>
    </source>
</evidence>
<comment type="caution">
    <text evidence="1">The sequence shown here is derived from an EMBL/GenBank/DDBJ whole genome shotgun (WGS) entry which is preliminary data.</text>
</comment>
<name>A0A545VC92_9HYPO</name>
<evidence type="ECO:0000313" key="1">
    <source>
        <dbReference type="EMBL" id="TQV99229.1"/>
    </source>
</evidence>
<organism evidence="1 2">
    <name type="scientific">Cordyceps javanica</name>
    <dbReference type="NCBI Taxonomy" id="43265"/>
    <lineage>
        <taxon>Eukaryota</taxon>
        <taxon>Fungi</taxon>
        <taxon>Dikarya</taxon>
        <taxon>Ascomycota</taxon>
        <taxon>Pezizomycotina</taxon>
        <taxon>Sordariomycetes</taxon>
        <taxon>Hypocreomycetidae</taxon>
        <taxon>Hypocreales</taxon>
        <taxon>Cordycipitaceae</taxon>
        <taxon>Cordyceps</taxon>
    </lineage>
</organism>
<dbReference type="Proteomes" id="UP000315783">
    <property type="component" value="Unassembled WGS sequence"/>
</dbReference>
<keyword evidence="2" id="KW-1185">Reference proteome</keyword>
<sequence length="49" mass="5415">MIICDTSILYPLSVLTSSLPGGKDGKKYHSRRHVPKMGEIKKRCRSVAG</sequence>
<proteinExistence type="predicted"/>
<dbReference type="AlphaFoldDB" id="A0A545VC92"/>
<accession>A0A545VC92</accession>
<gene>
    <name evidence="1" type="ORF">IF1G_01444</name>
</gene>